<dbReference type="SMART" id="SM00271">
    <property type="entry name" value="DnaJ"/>
    <property type="match status" value="1"/>
</dbReference>
<dbReference type="InterPro" id="IPR036869">
    <property type="entry name" value="J_dom_sf"/>
</dbReference>
<dbReference type="SUPFAM" id="SSF46565">
    <property type="entry name" value="Chaperone J-domain"/>
    <property type="match status" value="1"/>
</dbReference>
<name>A0A6J4HWA1_9CHLR</name>
<dbReference type="PANTHER" id="PTHR44825">
    <property type="match status" value="1"/>
</dbReference>
<feature type="compositionally biased region" description="Basic and acidic residues" evidence="1">
    <location>
        <begin position="75"/>
        <end position="89"/>
    </location>
</feature>
<reference evidence="3" key="1">
    <citation type="submission" date="2020-02" db="EMBL/GenBank/DDBJ databases">
        <authorList>
            <person name="Meier V. D."/>
        </authorList>
    </citation>
    <scope>NUCLEOTIDE SEQUENCE</scope>
    <source>
        <strain evidence="3">AVDCRST_MAG77</strain>
    </source>
</reference>
<feature type="region of interest" description="Disordered" evidence="1">
    <location>
        <begin position="365"/>
        <end position="386"/>
    </location>
</feature>
<evidence type="ECO:0000259" key="2">
    <source>
        <dbReference type="PROSITE" id="PS50076"/>
    </source>
</evidence>
<gene>
    <name evidence="3" type="ORF">AVDCRST_MAG77-1311</name>
</gene>
<protein>
    <recommendedName>
        <fullName evidence="2">J domain-containing protein</fullName>
    </recommendedName>
</protein>
<dbReference type="Pfam" id="PF00226">
    <property type="entry name" value="DnaJ"/>
    <property type="match status" value="1"/>
</dbReference>
<organism evidence="3">
    <name type="scientific">uncultured Chloroflexota bacterium</name>
    <dbReference type="NCBI Taxonomy" id="166587"/>
    <lineage>
        <taxon>Bacteria</taxon>
        <taxon>Bacillati</taxon>
        <taxon>Chloroflexota</taxon>
        <taxon>environmental samples</taxon>
    </lineage>
</organism>
<feature type="compositionally biased region" description="Low complexity" evidence="1">
    <location>
        <begin position="99"/>
        <end position="122"/>
    </location>
</feature>
<dbReference type="PANTHER" id="PTHR44825:SF1">
    <property type="entry name" value="DNAJ HOMOLOG SUBFAMILY C MEMBER 4"/>
    <property type="match status" value="1"/>
</dbReference>
<dbReference type="Gene3D" id="1.10.287.110">
    <property type="entry name" value="DnaJ domain"/>
    <property type="match status" value="1"/>
</dbReference>
<sequence length="462" mass="49469">MATDQINRGSDTGQNHYDVLGVDRRASKDDVRAAYRLRSHMFHPDKYENYPEPLRTQLLAEAAKEFKKLTQAYDTLRDPSRRAAHDRQLDAPWGGQGRAPGRSSRAAAPAAPRRAAAAPGRANVREAADVDEEERRKAQREERARKRAEAAEPPRPRERDPMLVVRPGELDFGALALGAAKQLPLKIANAGGRTLFGEITSNRSWLSVNRRSFVSSSALVLVQVDTNGLRAGEEYTGALVVSTLNGGDQLVPVSLRVSGKPEPLLAGAPSLLDFGVAEPGSTKTRTVRLTNGGTGTLIGSVATRGDWLSVSETRFRANEAVFEVIARTAGLPAGEHQGEVLVYTNGGQAKVHVLLQVATGAGMAAPGSAEQAGEGTGESGRAVNGSGKARAAGVAGASRTAPVAELSAQEQQALLKRIVQIEPETTFERDFLRRVVHLIRAGEHLAPGELAKIYELEARKTE</sequence>
<dbReference type="InterPro" id="IPR001623">
    <property type="entry name" value="DnaJ_domain"/>
</dbReference>
<feature type="region of interest" description="Disordered" evidence="1">
    <location>
        <begin position="73"/>
        <end position="161"/>
    </location>
</feature>
<dbReference type="AlphaFoldDB" id="A0A6J4HWA1"/>
<dbReference type="EMBL" id="CADCTC010000076">
    <property type="protein sequence ID" value="CAA9234576.1"/>
    <property type="molecule type" value="Genomic_DNA"/>
</dbReference>
<feature type="compositionally biased region" description="Basic and acidic residues" evidence="1">
    <location>
        <begin position="123"/>
        <end position="161"/>
    </location>
</feature>
<evidence type="ECO:0000256" key="1">
    <source>
        <dbReference type="SAM" id="MobiDB-lite"/>
    </source>
</evidence>
<dbReference type="PRINTS" id="PR00625">
    <property type="entry name" value="JDOMAIN"/>
</dbReference>
<dbReference type="CDD" id="cd06257">
    <property type="entry name" value="DnaJ"/>
    <property type="match status" value="1"/>
</dbReference>
<dbReference type="PROSITE" id="PS50076">
    <property type="entry name" value="DNAJ_2"/>
    <property type="match status" value="1"/>
</dbReference>
<evidence type="ECO:0000313" key="3">
    <source>
        <dbReference type="EMBL" id="CAA9234576.1"/>
    </source>
</evidence>
<accession>A0A6J4HWA1</accession>
<feature type="domain" description="J" evidence="2">
    <location>
        <begin position="15"/>
        <end position="89"/>
    </location>
</feature>
<proteinExistence type="predicted"/>
<dbReference type="InterPro" id="IPR052763">
    <property type="entry name" value="DnaJ_C4"/>
</dbReference>